<dbReference type="CDD" id="cd05121">
    <property type="entry name" value="ABC1_ADCK3-like"/>
    <property type="match status" value="1"/>
</dbReference>
<dbReference type="PANTHER" id="PTHR10566">
    <property type="entry name" value="CHAPERONE-ACTIVITY OF BC1 COMPLEX CABC1 -RELATED"/>
    <property type="match status" value="1"/>
</dbReference>
<evidence type="ECO:0000313" key="4">
    <source>
        <dbReference type="EMBL" id="BAM07736.1"/>
    </source>
</evidence>
<comment type="similarity">
    <text evidence="1">Belongs to the protein kinase superfamily. ADCK protein kinase family.</text>
</comment>
<dbReference type="InterPro" id="IPR011009">
    <property type="entry name" value="Kinase-like_dom_sf"/>
</dbReference>
<organism evidence="4 5">
    <name type="scientific">Leptospirillum ferrooxidans (strain C2-3)</name>
    <dbReference type="NCBI Taxonomy" id="1162668"/>
    <lineage>
        <taxon>Bacteria</taxon>
        <taxon>Pseudomonadati</taxon>
        <taxon>Nitrospirota</taxon>
        <taxon>Nitrospiria</taxon>
        <taxon>Nitrospirales</taxon>
        <taxon>Nitrospiraceae</taxon>
        <taxon>Leptospirillum</taxon>
    </lineage>
</organism>
<dbReference type="InterPro" id="IPR004147">
    <property type="entry name" value="ABC1_dom"/>
</dbReference>
<dbReference type="HOGENOM" id="CLU_006533_0_2_0"/>
<dbReference type="PANTHER" id="PTHR10566:SF113">
    <property type="entry name" value="PROTEIN ACTIVITY OF BC1 COMPLEX KINASE 7, CHLOROPLASTIC"/>
    <property type="match status" value="1"/>
</dbReference>
<dbReference type="SUPFAM" id="SSF56112">
    <property type="entry name" value="Protein kinase-like (PK-like)"/>
    <property type="match status" value="1"/>
</dbReference>
<dbReference type="OrthoDB" id="9795390at2"/>
<dbReference type="KEGG" id="lfc:LFE_2062"/>
<proteinExistence type="inferred from homology"/>
<reference evidence="4 5" key="1">
    <citation type="journal article" date="2012" name="J. Bacteriol.">
        <title>Complete Genome Sequence of Leptospirillum ferrooxidans Strain C2-3, Isolated from a Fresh Volcanic Ash Deposit on the Island of Miyake, Japan.</title>
        <authorList>
            <person name="Fujimura R."/>
            <person name="Sato Y."/>
            <person name="Nishizawa T."/>
            <person name="Oshima K."/>
            <person name="Kim S.-W."/>
            <person name="Hattori M."/>
            <person name="Kamijo T."/>
            <person name="Ohta H."/>
        </authorList>
    </citation>
    <scope>NUCLEOTIDE SEQUENCE [LARGE SCALE GENOMIC DNA]</scope>
    <source>
        <strain evidence="4 5">C2-3</strain>
    </source>
</reference>
<evidence type="ECO:0000256" key="2">
    <source>
        <dbReference type="SAM" id="Phobius"/>
    </source>
</evidence>
<protein>
    <submittedName>
        <fullName evidence="4">Putative ABC1 family transporter</fullName>
    </submittedName>
</protein>
<dbReference type="STRING" id="1162668.LFE_2062"/>
<evidence type="ECO:0000256" key="1">
    <source>
        <dbReference type="ARBA" id="ARBA00009670"/>
    </source>
</evidence>
<dbReference type="AlphaFoldDB" id="I0IR37"/>
<accession>I0IR37</accession>
<dbReference type="InterPro" id="IPR050154">
    <property type="entry name" value="UbiB_kinase"/>
</dbReference>
<dbReference type="Pfam" id="PF03109">
    <property type="entry name" value="ABC1"/>
    <property type="match status" value="1"/>
</dbReference>
<keyword evidence="5" id="KW-1185">Reference proteome</keyword>
<dbReference type="eggNOG" id="COG0661">
    <property type="taxonomic scope" value="Bacteria"/>
</dbReference>
<reference evidence="5" key="2">
    <citation type="submission" date="2012-03" db="EMBL/GenBank/DDBJ databases">
        <title>The complete genome sequence of the pioneer microbe on fresh volcanic deposit, Leptospirillum ferrooxidans strain C2-3.</title>
        <authorList>
            <person name="Fujimura R."/>
            <person name="Sato Y."/>
            <person name="Nishizawa T."/>
            <person name="Nanba K."/>
            <person name="Oshima K."/>
            <person name="Hattori M."/>
            <person name="Kamijo T."/>
            <person name="Ohta H."/>
        </authorList>
    </citation>
    <scope>NUCLEOTIDE SEQUENCE [LARGE SCALE GENOMIC DNA]</scope>
    <source>
        <strain evidence="5">C2-3</strain>
    </source>
</reference>
<dbReference type="RefSeq" id="WP_014450220.1">
    <property type="nucleotide sequence ID" value="NC_017094.1"/>
</dbReference>
<gene>
    <name evidence="4" type="ordered locus">LFE_2062</name>
</gene>
<dbReference type="EMBL" id="AP012342">
    <property type="protein sequence ID" value="BAM07736.1"/>
    <property type="molecule type" value="Genomic_DNA"/>
</dbReference>
<feature type="transmembrane region" description="Helical" evidence="2">
    <location>
        <begin position="505"/>
        <end position="524"/>
    </location>
</feature>
<feature type="domain" description="ABC1 atypical kinase-like" evidence="3">
    <location>
        <begin position="96"/>
        <end position="335"/>
    </location>
</feature>
<keyword evidence="2" id="KW-1133">Transmembrane helix</keyword>
<name>I0IR37_LEPFC</name>
<keyword evidence="2" id="KW-0472">Membrane</keyword>
<sequence length="561" mass="62844">MVIPGTRAISDISRLKFIVRVFLKYGFDDVVGFFRLGPVLSAGRRVTRRPETRTLSRPVRLRMALEELGPTFSKFGQLMASRADLFPPDYINEFQKLEDSLPPVPEPQIKEALKNALGSLPEEKFQSFNWTPIAMATIAQVHEAVLHSGERVAVKIRRPGITQTIEADLAILKTLAELAEKHLPELRLFRPRELCRHFTKNLRWELDFSHEARNMELALEQFVDDPTVVVPRSFPELSSESVLVMEFLEGIKITRTADFQAIGIRPEMIAQRGARMVFRQVFVNGFFQGDPHPGNLLVLPDGAIGLLDFGMFGRISKERRALLGDLLFSIVERDIPFMISTMDRLGILGNDPDRKEKQGALGEDLTGLLDEFIDRPLGEIRVEALFSELFEVIRTNQLVLPPDLTLLMRAIVIMDGIGRTLDPSFNMLTEGRPFIENLIKSQVTPSSLKKSFRRGGLSLLRAFSRLPEEVERVLYKVRSGRIRVDFNLRHLEELIGEMDKAGNRLSVSILVGALVIGSAMIFSSPKGPKFLGVSSVGLVGFLVAGLLGIGLIISILRSGRL</sequence>
<keyword evidence="2" id="KW-0812">Transmembrane</keyword>
<dbReference type="Proteomes" id="UP000007382">
    <property type="component" value="Chromosome"/>
</dbReference>
<feature type="transmembrane region" description="Helical" evidence="2">
    <location>
        <begin position="530"/>
        <end position="556"/>
    </location>
</feature>
<evidence type="ECO:0000259" key="3">
    <source>
        <dbReference type="Pfam" id="PF03109"/>
    </source>
</evidence>
<evidence type="ECO:0000313" key="5">
    <source>
        <dbReference type="Proteomes" id="UP000007382"/>
    </source>
</evidence>
<dbReference type="PATRIC" id="fig|1162668.3.peg.2443"/>